<evidence type="ECO:0000256" key="1">
    <source>
        <dbReference type="SAM" id="MobiDB-lite"/>
    </source>
</evidence>
<reference evidence="2" key="2">
    <citation type="submission" date="2025-08" db="UniProtKB">
        <authorList>
            <consortium name="Ensembl"/>
        </authorList>
    </citation>
    <scope>IDENTIFICATION</scope>
</reference>
<protein>
    <submittedName>
        <fullName evidence="2">Uncharacterized protein</fullName>
    </submittedName>
</protein>
<reference evidence="2" key="3">
    <citation type="submission" date="2025-09" db="UniProtKB">
        <authorList>
            <consortium name="Ensembl"/>
        </authorList>
    </citation>
    <scope>IDENTIFICATION</scope>
</reference>
<sequence length="107" mass="11805">MAISPDDGRLLHTKHHLSSSTFSSFSHSSPDPSPPDPSPPSHSPPPLKMIVILKYFSRDWSKHESARRRQSMWRTWQHRPPSILAGECVCVCGGGRGSCASNLQPSC</sequence>
<evidence type="ECO:0000313" key="3">
    <source>
        <dbReference type="Proteomes" id="UP000005226"/>
    </source>
</evidence>
<proteinExistence type="predicted"/>
<keyword evidence="3" id="KW-1185">Reference proteome</keyword>
<dbReference type="Proteomes" id="UP000005226">
    <property type="component" value="Chromosome 9"/>
</dbReference>
<organism evidence="2 3">
    <name type="scientific">Takifugu rubripes</name>
    <name type="common">Japanese pufferfish</name>
    <name type="synonym">Fugu rubripes</name>
    <dbReference type="NCBI Taxonomy" id="31033"/>
    <lineage>
        <taxon>Eukaryota</taxon>
        <taxon>Metazoa</taxon>
        <taxon>Chordata</taxon>
        <taxon>Craniata</taxon>
        <taxon>Vertebrata</taxon>
        <taxon>Euteleostomi</taxon>
        <taxon>Actinopterygii</taxon>
        <taxon>Neopterygii</taxon>
        <taxon>Teleostei</taxon>
        <taxon>Neoteleostei</taxon>
        <taxon>Acanthomorphata</taxon>
        <taxon>Eupercaria</taxon>
        <taxon>Tetraodontiformes</taxon>
        <taxon>Tetradontoidea</taxon>
        <taxon>Tetraodontidae</taxon>
        <taxon>Takifugu</taxon>
    </lineage>
</organism>
<dbReference type="Ensembl" id="ENSTRUT00000066553.1">
    <property type="protein sequence ID" value="ENSTRUP00000069696.1"/>
    <property type="gene ID" value="ENSTRUG00000033347.1"/>
</dbReference>
<feature type="compositionally biased region" description="Basic and acidic residues" evidence="1">
    <location>
        <begin position="1"/>
        <end position="10"/>
    </location>
</feature>
<evidence type="ECO:0000313" key="2">
    <source>
        <dbReference type="Ensembl" id="ENSTRUP00000069696.1"/>
    </source>
</evidence>
<dbReference type="AlphaFoldDB" id="A0A674N8U7"/>
<feature type="compositionally biased region" description="Pro residues" evidence="1">
    <location>
        <begin position="31"/>
        <end position="46"/>
    </location>
</feature>
<reference evidence="2 3" key="1">
    <citation type="journal article" date="2011" name="Genome Biol. Evol.">
        <title>Integration of the genetic map and genome assembly of fugu facilitates insights into distinct features of genome evolution in teleosts and mammals.</title>
        <authorList>
            <person name="Kai W."/>
            <person name="Kikuchi K."/>
            <person name="Tohari S."/>
            <person name="Chew A.K."/>
            <person name="Tay A."/>
            <person name="Fujiwara A."/>
            <person name="Hosoya S."/>
            <person name="Suetake H."/>
            <person name="Naruse K."/>
            <person name="Brenner S."/>
            <person name="Suzuki Y."/>
            <person name="Venkatesh B."/>
        </authorList>
    </citation>
    <scope>NUCLEOTIDE SEQUENCE [LARGE SCALE GENOMIC DNA]</scope>
</reference>
<dbReference type="InParanoid" id="A0A674N8U7"/>
<name>A0A674N8U7_TAKRU</name>
<accession>A0A674N8U7</accession>
<feature type="compositionally biased region" description="Low complexity" evidence="1">
    <location>
        <begin position="18"/>
        <end position="30"/>
    </location>
</feature>
<feature type="region of interest" description="Disordered" evidence="1">
    <location>
        <begin position="1"/>
        <end position="46"/>
    </location>
</feature>